<evidence type="ECO:0000256" key="2">
    <source>
        <dbReference type="SAM" id="SignalP"/>
    </source>
</evidence>
<evidence type="ECO:0000313" key="4">
    <source>
        <dbReference type="WBParaSite" id="scf7180000420592.g5509"/>
    </source>
</evidence>
<name>A0A915NP39_9BILA</name>
<feature type="compositionally biased region" description="Basic residues" evidence="1">
    <location>
        <begin position="29"/>
        <end position="39"/>
    </location>
</feature>
<organism evidence="3 4">
    <name type="scientific">Meloidogyne floridensis</name>
    <dbReference type="NCBI Taxonomy" id="298350"/>
    <lineage>
        <taxon>Eukaryota</taxon>
        <taxon>Metazoa</taxon>
        <taxon>Ecdysozoa</taxon>
        <taxon>Nematoda</taxon>
        <taxon>Chromadorea</taxon>
        <taxon>Rhabditida</taxon>
        <taxon>Tylenchina</taxon>
        <taxon>Tylenchomorpha</taxon>
        <taxon>Tylenchoidea</taxon>
        <taxon>Meloidogynidae</taxon>
        <taxon>Meloidogyninae</taxon>
        <taxon>Meloidogyne</taxon>
    </lineage>
</organism>
<feature type="compositionally biased region" description="Low complexity" evidence="1">
    <location>
        <begin position="138"/>
        <end position="149"/>
    </location>
</feature>
<proteinExistence type="predicted"/>
<evidence type="ECO:0000256" key="1">
    <source>
        <dbReference type="SAM" id="MobiDB-lite"/>
    </source>
</evidence>
<dbReference type="WBParaSite" id="scf7180000420592.g5509">
    <property type="protein sequence ID" value="scf7180000420592.g5509"/>
    <property type="gene ID" value="scf7180000420592.g5509"/>
</dbReference>
<feature type="signal peptide" evidence="2">
    <location>
        <begin position="1"/>
        <end position="16"/>
    </location>
</feature>
<dbReference type="Proteomes" id="UP000887560">
    <property type="component" value="Unplaced"/>
</dbReference>
<feature type="chain" id="PRO_5037410676" evidence="2">
    <location>
        <begin position="17"/>
        <end position="247"/>
    </location>
</feature>
<protein>
    <submittedName>
        <fullName evidence="4">Uncharacterized protein</fullName>
    </submittedName>
</protein>
<feature type="compositionally biased region" description="Basic and acidic residues" evidence="1">
    <location>
        <begin position="52"/>
        <end position="78"/>
    </location>
</feature>
<feature type="compositionally biased region" description="Low complexity" evidence="1">
    <location>
        <begin position="162"/>
        <end position="179"/>
    </location>
</feature>
<feature type="compositionally biased region" description="Basic and acidic residues" evidence="1">
    <location>
        <begin position="87"/>
        <end position="106"/>
    </location>
</feature>
<feature type="region of interest" description="Disordered" evidence="1">
    <location>
        <begin position="29"/>
        <end position="247"/>
    </location>
</feature>
<keyword evidence="3" id="KW-1185">Reference proteome</keyword>
<dbReference type="AlphaFoldDB" id="A0A915NP39"/>
<feature type="compositionally biased region" description="Polar residues" evidence="1">
    <location>
        <begin position="187"/>
        <end position="196"/>
    </location>
</feature>
<sequence length="247" mass="25007">MISSLSVLFLVAAICALTTTPLIFQCCKKKGKKDNKKPPAKQPEKGGAGPESKSKEVGAKDAAGKDAAGKDGAAKDGGAKPPPAEQVQKKPEDKKKAAAGKGDAKNVKLPVTYHVVKGKPTSSELAKKTTATAQIAMPPTTTLPVVGPGAASKDGKQSSGVATAQKASAAKNAQPSKSNTAFDEANKSAQRLSQNPIDGPPGDGGGDPQLYETVPGGETPKEEKPVPADEAGGSYESIGDLNLAEQA</sequence>
<reference evidence="4" key="1">
    <citation type="submission" date="2022-11" db="UniProtKB">
        <authorList>
            <consortium name="WormBaseParasite"/>
        </authorList>
    </citation>
    <scope>IDENTIFICATION</scope>
</reference>
<keyword evidence="2" id="KW-0732">Signal</keyword>
<evidence type="ECO:0000313" key="3">
    <source>
        <dbReference type="Proteomes" id="UP000887560"/>
    </source>
</evidence>
<accession>A0A915NP39</accession>
<feature type="compositionally biased region" description="Polar residues" evidence="1">
    <location>
        <begin position="120"/>
        <end position="133"/>
    </location>
</feature>